<dbReference type="Gene3D" id="3.90.190.10">
    <property type="entry name" value="Protein tyrosine phosphatase superfamily"/>
    <property type="match status" value="1"/>
</dbReference>
<feature type="signal peptide" evidence="1">
    <location>
        <begin position="1"/>
        <end position="19"/>
    </location>
</feature>
<dbReference type="EMBL" id="JAAZQD010000001">
    <property type="protein sequence ID" value="NKZ37573.1"/>
    <property type="molecule type" value="Genomic_DNA"/>
</dbReference>
<evidence type="ECO:0000256" key="1">
    <source>
        <dbReference type="SAM" id="SignalP"/>
    </source>
</evidence>
<sequence>MWRARLCSVMLLAANLAFAGSAASPSIRNLSHPAPHRMASGALDAADMPTLRQAGVKEIISLRTPEETPGFDEAKVVRSAGMTYRNLPIHGAKGLTRANVERFDALLRQAGDKITLVHCASSNRVGAMIALRAAWLQHKSPAEALAEGQRWGLKSLASAVRARLNAPTTTEN</sequence>
<organism evidence="2 3">
    <name type="scientific">Oleiagrimonas citrea</name>
    <dbReference type="NCBI Taxonomy" id="1665687"/>
    <lineage>
        <taxon>Bacteria</taxon>
        <taxon>Pseudomonadati</taxon>
        <taxon>Pseudomonadota</taxon>
        <taxon>Gammaproteobacteria</taxon>
        <taxon>Lysobacterales</taxon>
        <taxon>Rhodanobacteraceae</taxon>
        <taxon>Oleiagrimonas</taxon>
    </lineage>
</organism>
<dbReference type="InterPro" id="IPR029021">
    <property type="entry name" value="Prot-tyrosine_phosphatase-like"/>
</dbReference>
<comment type="caution">
    <text evidence="2">The sequence shown here is derived from an EMBL/GenBank/DDBJ whole genome shotgun (WGS) entry which is preliminary data.</text>
</comment>
<keyword evidence="1" id="KW-0732">Signal</keyword>
<evidence type="ECO:0000313" key="2">
    <source>
        <dbReference type="EMBL" id="NKZ37573.1"/>
    </source>
</evidence>
<evidence type="ECO:0008006" key="4">
    <source>
        <dbReference type="Google" id="ProtNLM"/>
    </source>
</evidence>
<evidence type="ECO:0000313" key="3">
    <source>
        <dbReference type="Proteomes" id="UP000541636"/>
    </source>
</evidence>
<reference evidence="2 3" key="1">
    <citation type="journal article" date="2017" name="Int. J. Syst. Evol. Microbiol.">
        <title>Oleiagrimonas citrea sp. nov., a marine bacterium isolated from tidal flat sediment and emended description of the genus Oleiagrimonas Fang et al. 2015 and Oleiagrimonas soli.</title>
        <authorList>
            <person name="Yang S.H."/>
            <person name="Seo H.S."/>
            <person name="Seong C.N."/>
            <person name="Kwon K.K."/>
        </authorList>
    </citation>
    <scope>NUCLEOTIDE SEQUENCE [LARGE SCALE GENOMIC DNA]</scope>
    <source>
        <strain evidence="2 3">MEBiC09124</strain>
    </source>
</reference>
<protein>
    <recommendedName>
        <fullName evidence="4">Serine/threonine protein phosphatase</fullName>
    </recommendedName>
</protein>
<feature type="chain" id="PRO_5032662029" description="Serine/threonine protein phosphatase" evidence="1">
    <location>
        <begin position="20"/>
        <end position="172"/>
    </location>
</feature>
<accession>A0A846ZJ07</accession>
<keyword evidence="3" id="KW-1185">Reference proteome</keyword>
<gene>
    <name evidence="2" type="ORF">HF690_01235</name>
</gene>
<dbReference type="AlphaFoldDB" id="A0A846ZJ07"/>
<name>A0A846ZJ07_9GAMM</name>
<proteinExistence type="predicted"/>
<dbReference type="SUPFAM" id="SSF52799">
    <property type="entry name" value="(Phosphotyrosine protein) phosphatases II"/>
    <property type="match status" value="1"/>
</dbReference>
<dbReference type="Proteomes" id="UP000541636">
    <property type="component" value="Unassembled WGS sequence"/>
</dbReference>